<dbReference type="RefSeq" id="WP_094110372.1">
    <property type="nucleotide sequence ID" value="NZ_LUTP01000120.1"/>
</dbReference>
<evidence type="ECO:0008006" key="3">
    <source>
        <dbReference type="Google" id="ProtNLM"/>
    </source>
</evidence>
<proteinExistence type="predicted"/>
<evidence type="ECO:0000313" key="2">
    <source>
        <dbReference type="Proteomes" id="UP000194020"/>
    </source>
</evidence>
<evidence type="ECO:0000313" key="1">
    <source>
        <dbReference type="EMBL" id="OSN01339.1"/>
    </source>
</evidence>
<dbReference type="SUPFAM" id="SSF55724">
    <property type="entry name" value="Mog1p/PsbP-like"/>
    <property type="match status" value="1"/>
</dbReference>
<dbReference type="AlphaFoldDB" id="A0A1X3RHU4"/>
<dbReference type="EMBL" id="LUTP01000120">
    <property type="protein sequence ID" value="OSN01339.1"/>
    <property type="molecule type" value="Genomic_DNA"/>
</dbReference>
<protein>
    <recommendedName>
        <fullName evidence="3">DUF1795 domain-containing protein</fullName>
    </recommendedName>
</protein>
<sequence length="135" mass="15272">MYQMNEGTLAIPADWRDESLHVFVLPGDTANLVVNRTPIEFGLTPETVYQQTLEQFAAHLKNYEERAAWELTLDGEPARALEYTWRSTEGPMHQVVVMQVRGQRLLTFTVTAAGELREEQKTAMLAVVESFKSAS</sequence>
<dbReference type="OrthoDB" id="8775251at2"/>
<dbReference type="InterPro" id="IPR016123">
    <property type="entry name" value="Mog1/PsbP_a/b/a-sand"/>
</dbReference>
<dbReference type="Pfam" id="PF08786">
    <property type="entry name" value="DcrB"/>
    <property type="match status" value="1"/>
</dbReference>
<dbReference type="Proteomes" id="UP000194020">
    <property type="component" value="Unassembled WGS sequence"/>
</dbReference>
<dbReference type="Gene3D" id="3.40.1000.10">
    <property type="entry name" value="Mog1/PsbP, alpha/beta/alpha sandwich"/>
    <property type="match status" value="1"/>
</dbReference>
<dbReference type="InterPro" id="IPR014894">
    <property type="entry name" value="DcrB/EagT6"/>
</dbReference>
<gene>
    <name evidence="1" type="ORF">AU511_16635</name>
</gene>
<organism evidence="1 2">
    <name type="scientific">Lonsdalea iberica</name>
    <dbReference type="NCBI Taxonomy" id="1082703"/>
    <lineage>
        <taxon>Bacteria</taxon>
        <taxon>Pseudomonadati</taxon>
        <taxon>Pseudomonadota</taxon>
        <taxon>Gammaproteobacteria</taxon>
        <taxon>Enterobacterales</taxon>
        <taxon>Pectobacteriaceae</taxon>
        <taxon>Lonsdalea</taxon>
    </lineage>
</organism>
<accession>A0A1X3RHU4</accession>
<comment type="caution">
    <text evidence="1">The sequence shown here is derived from an EMBL/GenBank/DDBJ whole genome shotgun (WGS) entry which is preliminary data.</text>
</comment>
<reference evidence="1 2" key="1">
    <citation type="submission" date="2016-02" db="EMBL/GenBank/DDBJ databases">
        <title>Species-wide whole genome sequencing reveals diversity, host range in Lonsdalea quercina.</title>
        <authorList>
            <person name="Li Y."/>
        </authorList>
    </citation>
    <scope>NUCLEOTIDE SEQUENCE [LARGE SCALE GENOMIC DNA]</scope>
    <source>
        <strain evidence="1 2">LMG 26264</strain>
    </source>
</reference>
<name>A0A1X3RHU4_9GAMM</name>